<evidence type="ECO:0000313" key="2">
    <source>
        <dbReference type="Proteomes" id="UP000006420"/>
    </source>
</evidence>
<organism evidence="1 2">
    <name type="scientific">Dysgonomonas mossii DSM 22836</name>
    <dbReference type="NCBI Taxonomy" id="742767"/>
    <lineage>
        <taxon>Bacteria</taxon>
        <taxon>Pseudomonadati</taxon>
        <taxon>Bacteroidota</taxon>
        <taxon>Bacteroidia</taxon>
        <taxon>Bacteroidales</taxon>
        <taxon>Dysgonomonadaceae</taxon>
        <taxon>Dysgonomonas</taxon>
    </lineage>
</organism>
<dbReference type="RefSeq" id="WP_006843419.1">
    <property type="nucleotide sequence ID" value="NZ_AQWJ01000023.1"/>
</dbReference>
<accession>F8X1E0</accession>
<evidence type="ECO:0000313" key="1">
    <source>
        <dbReference type="EMBL" id="EGK03291.1"/>
    </source>
</evidence>
<comment type="caution">
    <text evidence="1">The sequence shown here is derived from an EMBL/GenBank/DDBJ whole genome shotgun (WGS) entry which is preliminary data.</text>
</comment>
<dbReference type="Proteomes" id="UP000006420">
    <property type="component" value="Unassembled WGS sequence"/>
</dbReference>
<proteinExistence type="predicted"/>
<gene>
    <name evidence="1" type="ORF">HMPREF9456_02049</name>
</gene>
<dbReference type="EMBL" id="ADLW01000008">
    <property type="protein sequence ID" value="EGK03291.1"/>
    <property type="molecule type" value="Genomic_DNA"/>
</dbReference>
<protein>
    <submittedName>
        <fullName evidence="1">Uncharacterized protein</fullName>
    </submittedName>
</protein>
<dbReference type="GeneID" id="78082683"/>
<dbReference type="HOGENOM" id="CLU_1625295_0_0_10"/>
<keyword evidence="2" id="KW-1185">Reference proteome</keyword>
<dbReference type="STRING" id="742767.HMPREF9456_02049"/>
<name>F8X1E0_9BACT</name>
<dbReference type="eggNOG" id="ENOG5033JYY">
    <property type="taxonomic scope" value="Bacteria"/>
</dbReference>
<sequence>MKITIDLEDLVSDFIEDANCGEYGIEDQFELKKEIRSAIVKQVSYSNFQSEIKKMREEAFNLLKERISEKMDEIISKQVDRIVRDEKVKFGYSKEPITLTDHIKQVYMDTSYNRKLKLDDIAKEIADKQANAMKERYDLLFASQFVSKLDSLGLLKPDAAKILLDNNG</sequence>
<reference evidence="1 2" key="1">
    <citation type="submission" date="2011-04" db="EMBL/GenBank/DDBJ databases">
        <title>The Genome Sequence of Dysgonomonas mossii DSM 22836.</title>
        <authorList>
            <consortium name="The Broad Institute Genome Sequencing Platform"/>
            <person name="Earl A."/>
            <person name="Ward D."/>
            <person name="Feldgarden M."/>
            <person name="Gevers D."/>
            <person name="Pudlo N."/>
            <person name="Martens E."/>
            <person name="Allen-Vercoe E."/>
            <person name="Young S.K."/>
            <person name="Zeng Q."/>
            <person name="Gargeya S."/>
            <person name="Fitzgerald M."/>
            <person name="Haas B."/>
            <person name="Abouelleil A."/>
            <person name="Alvarado L."/>
            <person name="Arachchi H.M."/>
            <person name="Berlin A."/>
            <person name="Brown A."/>
            <person name="Chapman S.B."/>
            <person name="Chen Z."/>
            <person name="Dunbar C."/>
            <person name="Freedman E."/>
            <person name="Gearin G."/>
            <person name="Gellesch M."/>
            <person name="Goldberg J."/>
            <person name="Griggs A."/>
            <person name="Gujja S."/>
            <person name="Heiman D."/>
            <person name="Howarth C."/>
            <person name="Larson L."/>
            <person name="Lui A."/>
            <person name="MacDonald P.J.P."/>
            <person name="Mehta T."/>
            <person name="Montmayeur A."/>
            <person name="Murphy C."/>
            <person name="Neiman D."/>
            <person name="Pearson M."/>
            <person name="Priest M."/>
            <person name="Roberts A."/>
            <person name="Saif S."/>
            <person name="Shea T."/>
            <person name="Shenoy N."/>
            <person name="Sisk P."/>
            <person name="Stolte C."/>
            <person name="Sykes S."/>
            <person name="Yandava C."/>
            <person name="Wortman J."/>
            <person name="Nusbaum C."/>
            <person name="Birren B."/>
        </authorList>
    </citation>
    <scope>NUCLEOTIDE SEQUENCE [LARGE SCALE GENOMIC DNA]</scope>
    <source>
        <strain evidence="1 2">DSM 22836</strain>
    </source>
</reference>
<dbReference type="OrthoDB" id="9901049at2"/>
<dbReference type="AlphaFoldDB" id="F8X1E0"/>